<dbReference type="GO" id="GO:0005524">
    <property type="term" value="F:ATP binding"/>
    <property type="evidence" value="ECO:0007669"/>
    <property type="project" value="UniProtKB-UniRule"/>
</dbReference>
<keyword evidence="4" id="KW-1185">Reference proteome</keyword>
<dbReference type="InterPro" id="IPR045269">
    <property type="entry name" value="Atg1-like"/>
</dbReference>
<dbReference type="Proteomes" id="UP000585474">
    <property type="component" value="Unassembled WGS sequence"/>
</dbReference>
<dbReference type="PROSITE" id="PS50011">
    <property type="entry name" value="PROTEIN_KINASE_DOM"/>
    <property type="match status" value="1"/>
</dbReference>
<dbReference type="PROSITE" id="PS00107">
    <property type="entry name" value="PROTEIN_KINASE_ATP"/>
    <property type="match status" value="1"/>
</dbReference>
<evidence type="ECO:0000313" key="4">
    <source>
        <dbReference type="Proteomes" id="UP000585474"/>
    </source>
</evidence>
<dbReference type="SUPFAM" id="SSF56112">
    <property type="entry name" value="Protein kinase-like (PK-like)"/>
    <property type="match status" value="1"/>
</dbReference>
<dbReference type="GO" id="GO:0004674">
    <property type="term" value="F:protein serine/threonine kinase activity"/>
    <property type="evidence" value="ECO:0007669"/>
    <property type="project" value="InterPro"/>
</dbReference>
<dbReference type="Pfam" id="PF00069">
    <property type="entry name" value="Pkinase"/>
    <property type="match status" value="1"/>
</dbReference>
<dbReference type="PANTHER" id="PTHR24348">
    <property type="entry name" value="SERINE/THREONINE-PROTEIN KINASE UNC-51-RELATED"/>
    <property type="match status" value="1"/>
</dbReference>
<protein>
    <recommendedName>
        <fullName evidence="2">Protein kinase domain-containing protein</fullName>
    </recommendedName>
</protein>
<organism evidence="3 4">
    <name type="scientific">Actinidia rufa</name>
    <dbReference type="NCBI Taxonomy" id="165716"/>
    <lineage>
        <taxon>Eukaryota</taxon>
        <taxon>Viridiplantae</taxon>
        <taxon>Streptophyta</taxon>
        <taxon>Embryophyta</taxon>
        <taxon>Tracheophyta</taxon>
        <taxon>Spermatophyta</taxon>
        <taxon>Magnoliopsida</taxon>
        <taxon>eudicotyledons</taxon>
        <taxon>Gunneridae</taxon>
        <taxon>Pentapetalae</taxon>
        <taxon>asterids</taxon>
        <taxon>Ericales</taxon>
        <taxon>Actinidiaceae</taxon>
        <taxon>Actinidia</taxon>
    </lineage>
</organism>
<feature type="binding site" evidence="1">
    <location>
        <position position="48"/>
    </location>
    <ligand>
        <name>ATP</name>
        <dbReference type="ChEBI" id="CHEBI:30616"/>
    </ligand>
</feature>
<dbReference type="InterPro" id="IPR017441">
    <property type="entry name" value="Protein_kinase_ATP_BS"/>
</dbReference>
<dbReference type="EMBL" id="BJWL01000007">
    <property type="protein sequence ID" value="GFY91239.1"/>
    <property type="molecule type" value="Genomic_DNA"/>
</dbReference>
<dbReference type="GO" id="GO:0010506">
    <property type="term" value="P:regulation of autophagy"/>
    <property type="evidence" value="ECO:0007669"/>
    <property type="project" value="InterPro"/>
</dbReference>
<dbReference type="AlphaFoldDB" id="A0A7J0EZ46"/>
<evidence type="ECO:0000259" key="2">
    <source>
        <dbReference type="PROSITE" id="PS50011"/>
    </source>
</evidence>
<gene>
    <name evidence="3" type="ORF">Acr_07g0014350</name>
</gene>
<accession>A0A7J0EZ46</accession>
<evidence type="ECO:0000313" key="3">
    <source>
        <dbReference type="EMBL" id="GFY91239.1"/>
    </source>
</evidence>
<dbReference type="InterPro" id="IPR000719">
    <property type="entry name" value="Prot_kinase_dom"/>
</dbReference>
<comment type="caution">
    <text evidence="3">The sequence shown here is derived from an EMBL/GenBank/DDBJ whole genome shotgun (WGS) entry which is preliminary data.</text>
</comment>
<dbReference type="GO" id="GO:0005776">
    <property type="term" value="C:autophagosome"/>
    <property type="evidence" value="ECO:0007669"/>
    <property type="project" value="TreeGrafter"/>
</dbReference>
<evidence type="ECO:0000256" key="1">
    <source>
        <dbReference type="PROSITE-ProRule" id="PRU10141"/>
    </source>
</evidence>
<reference evidence="3 4" key="1">
    <citation type="submission" date="2019-07" db="EMBL/GenBank/DDBJ databases">
        <title>De Novo Assembly of kiwifruit Actinidia rufa.</title>
        <authorList>
            <person name="Sugita-Konishi S."/>
            <person name="Sato K."/>
            <person name="Mori E."/>
            <person name="Abe Y."/>
            <person name="Kisaki G."/>
            <person name="Hamano K."/>
            <person name="Suezawa K."/>
            <person name="Otani M."/>
            <person name="Fukuda T."/>
            <person name="Manabe T."/>
            <person name="Gomi K."/>
            <person name="Tabuchi M."/>
            <person name="Akimitsu K."/>
            <person name="Kataoka I."/>
        </authorList>
    </citation>
    <scope>NUCLEOTIDE SEQUENCE [LARGE SCALE GENOMIC DNA]</scope>
    <source>
        <strain evidence="4">cv. Fuchu</strain>
    </source>
</reference>
<name>A0A7J0EZ46_9ERIC</name>
<dbReference type="GO" id="GO:0000407">
    <property type="term" value="C:phagophore assembly site"/>
    <property type="evidence" value="ECO:0007669"/>
    <property type="project" value="TreeGrafter"/>
</dbReference>
<keyword evidence="1" id="KW-0547">Nucleotide-binding</keyword>
<feature type="domain" description="Protein kinase" evidence="2">
    <location>
        <begin position="19"/>
        <end position="89"/>
    </location>
</feature>
<proteinExistence type="predicted"/>
<dbReference type="Gene3D" id="3.30.200.20">
    <property type="entry name" value="Phosphorylase Kinase, domain 1"/>
    <property type="match status" value="1"/>
</dbReference>
<sequence length="89" mass="9757">MESSLTTDVLAEFATLGNYTVTSKLGGGTMSTVWKAEHRTSGQVVALKQVALSKLTRTLKNSLDYELNFLSTVNHPNIVRLVEVFQVSL</sequence>
<dbReference type="OrthoDB" id="40902at2759"/>
<dbReference type="PANTHER" id="PTHR24348:SF53">
    <property type="entry name" value="SERINE_THREONINE-PROTEIN KINASE ATG1T"/>
    <property type="match status" value="1"/>
</dbReference>
<dbReference type="GO" id="GO:0005829">
    <property type="term" value="C:cytosol"/>
    <property type="evidence" value="ECO:0007669"/>
    <property type="project" value="TreeGrafter"/>
</dbReference>
<dbReference type="GO" id="GO:0016020">
    <property type="term" value="C:membrane"/>
    <property type="evidence" value="ECO:0007669"/>
    <property type="project" value="TreeGrafter"/>
</dbReference>
<dbReference type="GO" id="GO:0000045">
    <property type="term" value="P:autophagosome assembly"/>
    <property type="evidence" value="ECO:0007669"/>
    <property type="project" value="TreeGrafter"/>
</dbReference>
<dbReference type="InterPro" id="IPR011009">
    <property type="entry name" value="Kinase-like_dom_sf"/>
</dbReference>
<keyword evidence="1" id="KW-0067">ATP-binding</keyword>